<dbReference type="PIR" id="E84614">
    <property type="entry name" value="E84614"/>
</dbReference>
<feature type="domain" description="K Homology" evidence="4">
    <location>
        <begin position="136"/>
        <end position="210"/>
    </location>
</feature>
<dbReference type="InterPro" id="IPR004087">
    <property type="entry name" value="KH_dom"/>
</dbReference>
<evidence type="ECO:0000313" key="5">
    <source>
        <dbReference type="EMBL" id="AAD15568.1"/>
    </source>
</evidence>
<feature type="domain" description="K Homology" evidence="4">
    <location>
        <begin position="579"/>
        <end position="647"/>
    </location>
</feature>
<dbReference type="SMART" id="SM00322">
    <property type="entry name" value="KH"/>
    <property type="match status" value="5"/>
</dbReference>
<evidence type="ECO:0000259" key="4">
    <source>
        <dbReference type="SMART" id="SM00322"/>
    </source>
</evidence>
<evidence type="ECO:0000256" key="1">
    <source>
        <dbReference type="ARBA" id="ARBA00022737"/>
    </source>
</evidence>
<feature type="region of interest" description="Disordered" evidence="3">
    <location>
        <begin position="550"/>
        <end position="571"/>
    </location>
</feature>
<keyword evidence="2" id="KW-0694">RNA-binding</keyword>
<dbReference type="SUPFAM" id="SSF54791">
    <property type="entry name" value="Eukaryotic type KH-domain (KH-domain type I)"/>
    <property type="match status" value="4"/>
</dbReference>
<dbReference type="PANTHER" id="PTHR10288">
    <property type="entry name" value="KH DOMAIN CONTAINING RNA BINDING PROTEIN"/>
    <property type="match status" value="1"/>
</dbReference>
<dbReference type="AlphaFoldDB" id="Q9ZQ53"/>
<feature type="domain" description="K Homology" evidence="4">
    <location>
        <begin position="367"/>
        <end position="439"/>
    </location>
</feature>
<reference evidence="5" key="2">
    <citation type="submission" date="2000-03" db="EMBL/GenBank/DDBJ databases">
        <authorList>
            <person name="Lin X."/>
            <person name="Kaul S."/>
            <person name="Shea T.P."/>
            <person name="Fujii C.Y."/>
            <person name="Shen M."/>
            <person name="VanAken S.E."/>
            <person name="Barnstead M.E."/>
            <person name="Mason T.M."/>
            <person name="Bowman C.L."/>
            <person name="Ronning C.M."/>
            <person name="Benito M.-I."/>
            <person name="Carrera A.J."/>
            <person name="Creasy T.H."/>
            <person name="Buell C.R."/>
            <person name="Town C.D."/>
            <person name="Nierman W.C."/>
            <person name="Fraser C.M."/>
            <person name="Venter J.C."/>
        </authorList>
    </citation>
    <scope>NUCLEOTIDE SEQUENCE</scope>
</reference>
<dbReference type="Pfam" id="PF00013">
    <property type="entry name" value="KH_1"/>
    <property type="match status" value="4"/>
</dbReference>
<dbReference type="ExpressionAtlas" id="Q9ZQ53">
    <property type="expression patterns" value="baseline and differential"/>
</dbReference>
<feature type="region of interest" description="Disordered" evidence="3">
    <location>
        <begin position="458"/>
        <end position="492"/>
    </location>
</feature>
<name>Q9ZQ53_ARATH</name>
<dbReference type="CDD" id="cd22462">
    <property type="entry name" value="KH-I_HEN4_like_rpt5"/>
    <property type="match status" value="1"/>
</dbReference>
<feature type="compositionally biased region" description="Polar residues" evidence="3">
    <location>
        <begin position="467"/>
        <end position="482"/>
    </location>
</feature>
<organism evidence="5">
    <name type="scientific">Arabidopsis thaliana</name>
    <name type="common">Mouse-ear cress</name>
    <dbReference type="NCBI Taxonomy" id="3702"/>
    <lineage>
        <taxon>Eukaryota</taxon>
        <taxon>Viridiplantae</taxon>
        <taxon>Streptophyta</taxon>
        <taxon>Embryophyta</taxon>
        <taxon>Tracheophyta</taxon>
        <taxon>Spermatophyta</taxon>
        <taxon>Magnoliopsida</taxon>
        <taxon>eudicotyledons</taxon>
        <taxon>Gunneridae</taxon>
        <taxon>Pentapetalae</taxon>
        <taxon>rosids</taxon>
        <taxon>malvids</taxon>
        <taxon>Brassicales</taxon>
        <taxon>Brassicaceae</taxon>
        <taxon>Camelineae</taxon>
        <taxon>Arabidopsis</taxon>
    </lineage>
</organism>
<evidence type="ECO:0000256" key="2">
    <source>
        <dbReference type="PROSITE-ProRule" id="PRU00117"/>
    </source>
</evidence>
<dbReference type="InterPro" id="IPR036612">
    <property type="entry name" value="KH_dom_type_1_sf"/>
</dbReference>
<keyword evidence="1" id="KW-0677">Repeat</keyword>
<dbReference type="EMBL" id="AC006340">
    <property type="protein sequence ID" value="AAD15568.1"/>
    <property type="molecule type" value="Genomic_DNA"/>
</dbReference>
<dbReference type="PROSITE" id="PS50084">
    <property type="entry name" value="KH_TYPE_1"/>
    <property type="match status" value="4"/>
</dbReference>
<feature type="domain" description="K Homology" evidence="4">
    <location>
        <begin position="23"/>
        <end position="118"/>
    </location>
</feature>
<protein>
    <submittedName>
        <fullName evidence="5">Putative RNA-binding protein</fullName>
    </submittedName>
</protein>
<dbReference type="GO" id="GO:0003723">
    <property type="term" value="F:RNA binding"/>
    <property type="evidence" value="ECO:0007669"/>
    <property type="project" value="UniProtKB-UniRule"/>
</dbReference>
<dbReference type="InterPro" id="IPR004088">
    <property type="entry name" value="KH_dom_type_1"/>
</dbReference>
<dbReference type="PhylomeDB" id="Q9ZQ53"/>
<dbReference type="Gene3D" id="3.30.1370.10">
    <property type="entry name" value="K Homology domain, type 1"/>
    <property type="match status" value="3"/>
</dbReference>
<evidence type="ECO:0000256" key="3">
    <source>
        <dbReference type="SAM" id="MobiDB-lite"/>
    </source>
</evidence>
<accession>Q9ZQ53</accession>
<proteinExistence type="predicted"/>
<dbReference type="Gene3D" id="3.30.310.210">
    <property type="match status" value="1"/>
</dbReference>
<reference evidence="5" key="3">
    <citation type="submission" date="2002-02" db="EMBL/GenBank/DDBJ databases">
        <authorList>
            <person name="Town C.D."/>
            <person name="Kaul S."/>
        </authorList>
    </citation>
    <scope>NUCLEOTIDE SEQUENCE</scope>
</reference>
<sequence>MNNRRGVTTAVSKRRPVIHVLPDETAIRVVCHASVIGGIIGSNGYVVSKLRRETGTKIHCESPVNGSDHWVVFIVGSTAVNQSILLTDRVGEFSGGEHEDWVTCEVSAAQTALIRVLERSWVVLAAKDGGGVVDGEDEEAYCGILADRNQIGAVLGLGGKNVEWMRRNSGAMIRVLPPPICGTKNDELIQITGDVLAVKKALVMVSSYIQNNAPLNGYPPPLSIKGYESLSTDGNSEDPHSEFFPNLRSSSLSNATEIVASNRHLPYDGGNSTERKVVFKIIFTSVVAGGIIGKQGTIIRALQNETGASISVGAPLKVSGERVVTVSARENLESRYSHAQNALALVFARSVEIDVEKGLRPGLHNGAIVKTKLLVPSHFANSFNGNGNREAIIATGADVHISVGNQVLEWISENEVVIEIKGEYSHVQKALTHVSSKLRENLLPKKVLGEMRARVSNPYESAGGRSQIYNLQPSQQPSNSIKPQDASRGDSLSVSAAVPDLKMVRSGAEVLKSNSVMHTEVLKEVDELNDFTLPQSLLEEDLTQGMKQLQMSSNGDVSSLPPRSVLAKQQRRSKGVSVRKITLELAVEKDALGSLYGRDGTGVDNLQQISGANVDVKDPTGTEATVLISGNPEQARTAMSLIESILTDQ</sequence>
<feature type="domain" description="K Homology" evidence="4">
    <location>
        <begin position="275"/>
        <end position="348"/>
    </location>
</feature>
<reference key="1">
    <citation type="journal article" date="1999" name="Nature">
        <title>Sequence and analysis of chromosome 2 of the plant Arabidopsis thaliana.</title>
        <authorList>
            <person name="Lin X."/>
            <person name="Kaul S."/>
            <person name="Rounsley S."/>
            <person name="Shea T.P."/>
            <person name="Benito M.I."/>
            <person name="Town C.D."/>
            <person name="Fujii C.Y."/>
            <person name="Mason T."/>
            <person name="Bowman C.L."/>
            <person name="Barnstead M."/>
            <person name="Feldblyum T.V."/>
            <person name="Buell C.R."/>
            <person name="Ketchum K.A."/>
            <person name="Lee J."/>
            <person name="Ronning C.M."/>
            <person name="Koo H.L."/>
            <person name="Moffat K.S."/>
            <person name="Cronin L.A."/>
            <person name="Shen M."/>
            <person name="Pai G."/>
            <person name="Van Aken S."/>
            <person name="Umayam L."/>
            <person name="Tallon L.J."/>
            <person name="Gill J.E."/>
            <person name="Adams M.D."/>
            <person name="Carrera A.J."/>
            <person name="Creasy T.H."/>
            <person name="Goodman H.M."/>
            <person name="Somerville C.R."/>
            <person name="Copenhaver G.P."/>
            <person name="Preuss D."/>
            <person name="Nierman W.C."/>
            <person name="White O."/>
            <person name="Eisen J.A."/>
            <person name="Salzberg S.L."/>
            <person name="Fraser C.M."/>
            <person name="Venter J.C."/>
        </authorList>
    </citation>
    <scope>NUCLEOTIDE SEQUENCE [LARGE SCALE GENOMIC DNA]</scope>
    <source>
        <strain>cv. Columbia</strain>
    </source>
</reference>